<protein>
    <submittedName>
        <fullName evidence="1">Uncharacterized protein</fullName>
    </submittedName>
</protein>
<evidence type="ECO:0000313" key="1">
    <source>
        <dbReference type="EMBL" id="VEL39704.1"/>
    </source>
</evidence>
<keyword evidence="2" id="KW-1185">Reference proteome</keyword>
<dbReference type="AlphaFoldDB" id="A0A3S5BBP5"/>
<dbReference type="EMBL" id="CAAALY010262233">
    <property type="protein sequence ID" value="VEL39704.1"/>
    <property type="molecule type" value="Genomic_DNA"/>
</dbReference>
<evidence type="ECO:0000313" key="2">
    <source>
        <dbReference type="Proteomes" id="UP000784294"/>
    </source>
</evidence>
<organism evidence="1 2">
    <name type="scientific">Protopolystoma xenopodis</name>
    <dbReference type="NCBI Taxonomy" id="117903"/>
    <lineage>
        <taxon>Eukaryota</taxon>
        <taxon>Metazoa</taxon>
        <taxon>Spiralia</taxon>
        <taxon>Lophotrochozoa</taxon>
        <taxon>Platyhelminthes</taxon>
        <taxon>Monogenea</taxon>
        <taxon>Polyopisthocotylea</taxon>
        <taxon>Polystomatidea</taxon>
        <taxon>Polystomatidae</taxon>
        <taxon>Protopolystoma</taxon>
    </lineage>
</organism>
<sequence>MSVKTRLSTSPLVSATLLRQSDGESTGPNVAEPDLLSSSVIRIRCADFAILSSVARAFEDLLSRPPISSVIVRQSVESDGFFKPMACPLGFELTFLSATYPAAFSR</sequence>
<proteinExistence type="predicted"/>
<comment type="caution">
    <text evidence="1">The sequence shown here is derived from an EMBL/GenBank/DDBJ whole genome shotgun (WGS) entry which is preliminary data.</text>
</comment>
<name>A0A3S5BBP5_9PLAT</name>
<reference evidence="1" key="1">
    <citation type="submission" date="2018-11" db="EMBL/GenBank/DDBJ databases">
        <authorList>
            <consortium name="Pathogen Informatics"/>
        </authorList>
    </citation>
    <scope>NUCLEOTIDE SEQUENCE</scope>
</reference>
<gene>
    <name evidence="1" type="ORF">PXEA_LOCUS33144</name>
</gene>
<dbReference type="Proteomes" id="UP000784294">
    <property type="component" value="Unassembled WGS sequence"/>
</dbReference>
<accession>A0A3S5BBP5</accession>